<dbReference type="SUPFAM" id="SSF48113">
    <property type="entry name" value="Heme-dependent peroxidases"/>
    <property type="match status" value="1"/>
</dbReference>
<feature type="binding site" evidence="12">
    <location>
        <position position="79"/>
    </location>
    <ligand>
        <name>Ca(2+)</name>
        <dbReference type="ChEBI" id="CHEBI:29108"/>
        <label>1</label>
    </ligand>
</feature>
<feature type="chain" id="PRO_5043085605" description="Peroxidase" evidence="15">
    <location>
        <begin position="28"/>
        <end position="292"/>
    </location>
</feature>
<evidence type="ECO:0000256" key="1">
    <source>
        <dbReference type="ARBA" id="ARBA00000189"/>
    </source>
</evidence>
<evidence type="ECO:0000256" key="7">
    <source>
        <dbReference type="ARBA" id="ARBA00023002"/>
    </source>
</evidence>
<dbReference type="InterPro" id="IPR000823">
    <property type="entry name" value="Peroxidase_pln"/>
</dbReference>
<evidence type="ECO:0000256" key="12">
    <source>
        <dbReference type="PIRSR" id="PIRSR600823-3"/>
    </source>
</evidence>
<evidence type="ECO:0000256" key="11">
    <source>
        <dbReference type="PIRSR" id="PIRSR600823-2"/>
    </source>
</evidence>
<feature type="domain" description="Plant heme peroxidase family profile" evidence="16">
    <location>
        <begin position="28"/>
        <end position="261"/>
    </location>
</feature>
<keyword evidence="15" id="KW-0964">Secreted</keyword>
<protein>
    <recommendedName>
        <fullName evidence="3 15">Peroxidase</fullName>
        <ecNumber evidence="3 15">1.11.1.7</ecNumber>
    </recommendedName>
</protein>
<evidence type="ECO:0000256" key="2">
    <source>
        <dbReference type="ARBA" id="ARBA00002322"/>
    </source>
</evidence>
<keyword evidence="12 15" id="KW-0106">Calcium</keyword>
<evidence type="ECO:0000256" key="10">
    <source>
        <dbReference type="PIRSR" id="PIRSR600823-1"/>
    </source>
</evidence>
<organism evidence="17 18">
    <name type="scientific">Rubus argutus</name>
    <name type="common">Southern blackberry</name>
    <dbReference type="NCBI Taxonomy" id="59490"/>
    <lineage>
        <taxon>Eukaryota</taxon>
        <taxon>Viridiplantae</taxon>
        <taxon>Streptophyta</taxon>
        <taxon>Embryophyta</taxon>
        <taxon>Tracheophyta</taxon>
        <taxon>Spermatophyta</taxon>
        <taxon>Magnoliopsida</taxon>
        <taxon>eudicotyledons</taxon>
        <taxon>Gunneridae</taxon>
        <taxon>Pentapetalae</taxon>
        <taxon>rosids</taxon>
        <taxon>fabids</taxon>
        <taxon>Rosales</taxon>
        <taxon>Rosaceae</taxon>
        <taxon>Rosoideae</taxon>
        <taxon>Rosoideae incertae sedis</taxon>
        <taxon>Rubus</taxon>
    </lineage>
</organism>
<comment type="similarity">
    <text evidence="15">Belongs to the peroxidase family. Classical plant (class III) peroxidase subfamily.</text>
</comment>
<evidence type="ECO:0000259" key="16">
    <source>
        <dbReference type="PROSITE" id="PS50873"/>
    </source>
</evidence>
<dbReference type="PROSITE" id="PS50873">
    <property type="entry name" value="PEROXIDASE_4"/>
    <property type="match status" value="1"/>
</dbReference>
<feature type="disulfide bond" evidence="14">
    <location>
        <begin position="199"/>
        <end position="231"/>
    </location>
</feature>
<dbReference type="GO" id="GO:0005576">
    <property type="term" value="C:extracellular region"/>
    <property type="evidence" value="ECO:0007669"/>
    <property type="project" value="UniProtKB-SubCell"/>
</dbReference>
<feature type="binding site" evidence="12">
    <location>
        <position position="81"/>
    </location>
    <ligand>
        <name>Ca(2+)</name>
        <dbReference type="ChEBI" id="CHEBI:29108"/>
        <label>1</label>
    </ligand>
</feature>
<feature type="binding site" evidence="12">
    <location>
        <position position="193"/>
    </location>
    <ligand>
        <name>Ca(2+)</name>
        <dbReference type="ChEBI" id="CHEBI:29108"/>
        <label>2</label>
    </ligand>
</feature>
<dbReference type="PRINTS" id="PR00461">
    <property type="entry name" value="PLPEROXIDASE"/>
</dbReference>
<dbReference type="PROSITE" id="PS00436">
    <property type="entry name" value="PEROXIDASE_2"/>
    <property type="match status" value="1"/>
</dbReference>
<dbReference type="Proteomes" id="UP001457282">
    <property type="component" value="Unassembled WGS sequence"/>
</dbReference>
<comment type="caution">
    <text evidence="17">The sequence shown here is derived from an EMBL/GenBank/DDBJ whole genome shotgun (WGS) entry which is preliminary data.</text>
</comment>
<proteinExistence type="inferred from homology"/>
<dbReference type="GO" id="GO:0006979">
    <property type="term" value="P:response to oxidative stress"/>
    <property type="evidence" value="ECO:0007669"/>
    <property type="project" value="UniProtKB-UniRule"/>
</dbReference>
<keyword evidence="6 12" id="KW-0479">Metal-binding</keyword>
<comment type="catalytic activity">
    <reaction evidence="1 15">
        <text>2 a phenolic donor + H2O2 = 2 a phenolic radical donor + 2 H2O</text>
        <dbReference type="Rhea" id="RHEA:56136"/>
        <dbReference type="ChEBI" id="CHEBI:15377"/>
        <dbReference type="ChEBI" id="CHEBI:16240"/>
        <dbReference type="ChEBI" id="CHEBI:139520"/>
        <dbReference type="ChEBI" id="CHEBI:139521"/>
        <dbReference type="EC" id="1.11.1.7"/>
    </reaction>
</comment>
<evidence type="ECO:0000256" key="13">
    <source>
        <dbReference type="PIRSR" id="PIRSR600823-4"/>
    </source>
</evidence>
<feature type="binding site" evidence="12">
    <location>
        <position position="75"/>
    </location>
    <ligand>
        <name>Ca(2+)</name>
        <dbReference type="ChEBI" id="CHEBI:29108"/>
        <label>1</label>
    </ligand>
</feature>
<comment type="cofactor">
    <cofactor evidence="15">
        <name>heme b</name>
        <dbReference type="ChEBI" id="CHEBI:60344"/>
    </cofactor>
    <text evidence="15">Binds 1 heme b (iron(II)-protoporphyrin IX) group per subunit.</text>
</comment>
<dbReference type="Gene3D" id="1.10.420.10">
    <property type="entry name" value="Peroxidase, domain 2"/>
    <property type="match status" value="1"/>
</dbReference>
<evidence type="ECO:0000256" key="9">
    <source>
        <dbReference type="ARBA" id="ARBA00023157"/>
    </source>
</evidence>
<comment type="subcellular location">
    <subcellularLocation>
        <location evidence="15">Secreted</location>
    </subcellularLocation>
</comment>
<feature type="disulfide bond" evidence="14">
    <location>
        <begin position="73"/>
        <end position="78"/>
    </location>
</feature>
<dbReference type="AlphaFoldDB" id="A0AAW1XRB7"/>
<dbReference type="GO" id="GO:0042744">
    <property type="term" value="P:hydrogen peroxide catabolic process"/>
    <property type="evidence" value="ECO:0007669"/>
    <property type="project" value="UniProtKB-KW"/>
</dbReference>
<feature type="active site" description="Proton acceptor" evidence="10">
    <location>
        <position position="71"/>
    </location>
</feature>
<feature type="binding site" evidence="12">
    <location>
        <position position="244"/>
    </location>
    <ligand>
        <name>Ca(2+)</name>
        <dbReference type="ChEBI" id="CHEBI:29108"/>
        <label>2</label>
    </ligand>
</feature>
<sequence>MIMSSTALVAVGIFGLILVSFTGQCYGELEVGFYKRKCLAADVEKTVADVVKAMFFKDPTIAATILRMKFHDCFVKGCDTSILLDGSSGEKTAPPNLGIRGCDVIAAAKAAVETVCPGVVSCSDIIVMATREAVYLSGGGRYNIQTGRRDGFESRASNVDLPAPSISVTQSVAAFDILGLNATDMVYLLGGRTIGVAHCFLFQDRLYNFQNTGKPDLSMDSSLLKKLRLICPPNSAGRNTTKLDQNHRNLLSSFIVDNSFYSVTAANTWPSTRTQNKIHRYLLQDDLMVTEQ</sequence>
<dbReference type="GO" id="GO:0046872">
    <property type="term" value="F:metal ion binding"/>
    <property type="evidence" value="ECO:0007669"/>
    <property type="project" value="UniProtKB-UniRule"/>
</dbReference>
<evidence type="ECO:0000256" key="4">
    <source>
        <dbReference type="ARBA" id="ARBA00022559"/>
    </source>
</evidence>
<evidence type="ECO:0000256" key="14">
    <source>
        <dbReference type="PIRSR" id="PIRSR600823-5"/>
    </source>
</evidence>
<keyword evidence="8 15" id="KW-0408">Iron</keyword>
<feature type="binding site" evidence="11">
    <location>
        <position position="162"/>
    </location>
    <ligand>
        <name>substrate</name>
    </ligand>
</feature>
<keyword evidence="15" id="KW-0732">Signal</keyword>
<dbReference type="PRINTS" id="PR00458">
    <property type="entry name" value="PEROXIDASE"/>
</dbReference>
<evidence type="ECO:0000256" key="5">
    <source>
        <dbReference type="ARBA" id="ARBA00022617"/>
    </source>
</evidence>
<evidence type="ECO:0000256" key="15">
    <source>
        <dbReference type="RuleBase" id="RU362060"/>
    </source>
</evidence>
<keyword evidence="5 15" id="KW-0349">Heme</keyword>
<feature type="signal peptide" evidence="15">
    <location>
        <begin position="1"/>
        <end position="27"/>
    </location>
</feature>
<comment type="cofactor">
    <cofactor evidence="12 15">
        <name>Ca(2+)</name>
        <dbReference type="ChEBI" id="CHEBI:29108"/>
    </cofactor>
    <text evidence="12 15">Binds 2 calcium ions per subunit.</text>
</comment>
<keyword evidence="9 14" id="KW-1015">Disulfide bond</keyword>
<dbReference type="Gene3D" id="1.10.520.10">
    <property type="match status" value="1"/>
</dbReference>
<evidence type="ECO:0000313" key="18">
    <source>
        <dbReference type="Proteomes" id="UP001457282"/>
    </source>
</evidence>
<dbReference type="InterPro" id="IPR010255">
    <property type="entry name" value="Haem_peroxidase_sf"/>
</dbReference>
<name>A0AAW1XRB7_RUBAR</name>
<keyword evidence="7 15" id="KW-0560">Oxidoreductase</keyword>
<evidence type="ECO:0000256" key="3">
    <source>
        <dbReference type="ARBA" id="ARBA00012313"/>
    </source>
</evidence>
<dbReference type="Pfam" id="PF00141">
    <property type="entry name" value="peroxidase"/>
    <property type="match status" value="1"/>
</dbReference>
<gene>
    <name evidence="17" type="ORF">M0R45_015684</name>
</gene>
<keyword evidence="18" id="KW-1185">Reference proteome</keyword>
<feature type="site" description="Transition state stabilizer" evidence="13">
    <location>
        <position position="67"/>
    </location>
</feature>
<dbReference type="PANTHER" id="PTHR31235">
    <property type="entry name" value="PEROXIDASE 25-RELATED"/>
    <property type="match status" value="1"/>
</dbReference>
<evidence type="ECO:0000256" key="8">
    <source>
        <dbReference type="ARBA" id="ARBA00023004"/>
    </source>
</evidence>
<feature type="binding site" evidence="12">
    <location>
        <position position="257"/>
    </location>
    <ligand>
        <name>Ca(2+)</name>
        <dbReference type="ChEBI" id="CHEBI:29108"/>
        <label>2</label>
    </ligand>
</feature>
<feature type="disulfide bond" evidence="14">
    <location>
        <begin position="38"/>
        <end position="116"/>
    </location>
</feature>
<dbReference type="GO" id="GO:0140825">
    <property type="term" value="F:lactoperoxidase activity"/>
    <property type="evidence" value="ECO:0007669"/>
    <property type="project" value="UniProtKB-EC"/>
</dbReference>
<dbReference type="CDD" id="cd00693">
    <property type="entry name" value="secretory_peroxidase"/>
    <property type="match status" value="1"/>
</dbReference>
<comment type="function">
    <text evidence="2">Removal of H(2)O(2), oxidation of toxic reductants, biosynthesis and degradation of lignin, suberization, auxin catabolism, response to environmental stresses such as wounding, pathogen attack and oxidative stress. These functions might be dependent on each isozyme/isoform in each plant tissue.</text>
</comment>
<feature type="binding site" evidence="12">
    <location>
        <position position="72"/>
    </location>
    <ligand>
        <name>Ca(2+)</name>
        <dbReference type="ChEBI" id="CHEBI:29108"/>
        <label>1</label>
    </ligand>
</feature>
<dbReference type="InterPro" id="IPR019794">
    <property type="entry name" value="Peroxidases_AS"/>
</dbReference>
<dbReference type="GO" id="GO:0020037">
    <property type="term" value="F:heme binding"/>
    <property type="evidence" value="ECO:0007669"/>
    <property type="project" value="UniProtKB-UniRule"/>
</dbReference>
<evidence type="ECO:0000313" key="17">
    <source>
        <dbReference type="EMBL" id="KAK9938974.1"/>
    </source>
</evidence>
<dbReference type="EC" id="1.11.1.7" evidence="3 15"/>
<dbReference type="InterPro" id="IPR033905">
    <property type="entry name" value="Secretory_peroxidase"/>
</dbReference>
<reference evidence="17 18" key="1">
    <citation type="journal article" date="2023" name="G3 (Bethesda)">
        <title>A chromosome-length genome assembly and annotation of blackberry (Rubus argutus, cv. 'Hillquist').</title>
        <authorList>
            <person name="Bruna T."/>
            <person name="Aryal R."/>
            <person name="Dudchenko O."/>
            <person name="Sargent D.J."/>
            <person name="Mead D."/>
            <person name="Buti M."/>
            <person name="Cavallini A."/>
            <person name="Hytonen T."/>
            <person name="Andres J."/>
            <person name="Pham M."/>
            <person name="Weisz D."/>
            <person name="Mascagni F."/>
            <person name="Usai G."/>
            <person name="Natali L."/>
            <person name="Bassil N."/>
            <person name="Fernandez G.E."/>
            <person name="Lomsadze A."/>
            <person name="Armour M."/>
            <person name="Olukolu B."/>
            <person name="Poorten T."/>
            <person name="Britton C."/>
            <person name="Davik J."/>
            <person name="Ashrafi H."/>
            <person name="Aiden E.L."/>
            <person name="Borodovsky M."/>
            <person name="Worthington M."/>
        </authorList>
    </citation>
    <scope>NUCLEOTIDE SEQUENCE [LARGE SCALE GENOMIC DNA]</scope>
    <source>
        <strain evidence="17">PI 553951</strain>
    </source>
</reference>
<feature type="binding site" evidence="12">
    <location>
        <position position="77"/>
    </location>
    <ligand>
        <name>Ca(2+)</name>
        <dbReference type="ChEBI" id="CHEBI:29108"/>
        <label>1</label>
    </ligand>
</feature>
<dbReference type="EMBL" id="JBEDUW010000003">
    <property type="protein sequence ID" value="KAK9938974.1"/>
    <property type="molecule type" value="Genomic_DNA"/>
</dbReference>
<dbReference type="InterPro" id="IPR002016">
    <property type="entry name" value="Haem_peroxidase"/>
</dbReference>
<accession>A0AAW1XRB7</accession>
<keyword evidence="4 15" id="KW-0575">Peroxidase</keyword>
<keyword evidence="15" id="KW-0376">Hydrogen peroxide</keyword>
<evidence type="ECO:0000256" key="6">
    <source>
        <dbReference type="ARBA" id="ARBA00022723"/>
    </source>
</evidence>
<feature type="binding site" evidence="12">
    <location>
        <position position="90"/>
    </location>
    <ligand>
        <name>Ca(2+)</name>
        <dbReference type="ChEBI" id="CHEBI:29108"/>
        <label>1</label>
    </ligand>
</feature>